<evidence type="ECO:0000313" key="13">
    <source>
        <dbReference type="EMBL" id="OAI18326.1"/>
    </source>
</evidence>
<comment type="caution">
    <text evidence="13">The sequence shown here is derived from an EMBL/GenBank/DDBJ whole genome shotgun (WGS) entry which is preliminary data.</text>
</comment>
<dbReference type="Pfam" id="PF00994">
    <property type="entry name" value="MoCF_biosynth"/>
    <property type="match status" value="1"/>
</dbReference>
<dbReference type="Gene3D" id="3.40.980.10">
    <property type="entry name" value="MoaB/Mog-like domain"/>
    <property type="match status" value="1"/>
</dbReference>
<dbReference type="NCBIfam" id="NF045515">
    <property type="entry name" value="Glp_gephyrin"/>
    <property type="match status" value="1"/>
</dbReference>
<dbReference type="OrthoDB" id="9804758at2"/>
<dbReference type="Gene3D" id="2.170.190.11">
    <property type="entry name" value="Molybdopterin biosynthesis moea protein, domain 3"/>
    <property type="match status" value="1"/>
</dbReference>
<dbReference type="InterPro" id="IPR001453">
    <property type="entry name" value="MoaB/Mog_dom"/>
</dbReference>
<dbReference type="SUPFAM" id="SSF53218">
    <property type="entry name" value="Molybdenum cofactor biosynthesis proteins"/>
    <property type="match status" value="1"/>
</dbReference>
<dbReference type="CDD" id="cd00887">
    <property type="entry name" value="MoeA"/>
    <property type="match status" value="1"/>
</dbReference>
<dbReference type="GO" id="GO:0005829">
    <property type="term" value="C:cytosol"/>
    <property type="evidence" value="ECO:0007669"/>
    <property type="project" value="TreeGrafter"/>
</dbReference>
<dbReference type="PROSITE" id="PS01079">
    <property type="entry name" value="MOCF_BIOSYNTHESIS_2"/>
    <property type="match status" value="1"/>
</dbReference>
<feature type="domain" description="MoaB/Mog" evidence="12">
    <location>
        <begin position="188"/>
        <end position="325"/>
    </location>
</feature>
<comment type="pathway">
    <text evidence="3 11">Cofactor biosynthesis; molybdopterin biosynthesis.</text>
</comment>
<dbReference type="InterPro" id="IPR038987">
    <property type="entry name" value="MoeA-like"/>
</dbReference>
<evidence type="ECO:0000256" key="10">
    <source>
        <dbReference type="ARBA" id="ARBA00047317"/>
    </source>
</evidence>
<dbReference type="STRING" id="702114.A1355_00175"/>
<reference evidence="14" key="1">
    <citation type="submission" date="2016-03" db="EMBL/GenBank/DDBJ databases">
        <authorList>
            <person name="Heylen K."/>
            <person name="De Vos P."/>
            <person name="Vekeman B."/>
        </authorList>
    </citation>
    <scope>NUCLEOTIDE SEQUENCE [LARGE SCALE GENOMIC DNA]</scope>
    <source>
        <strain evidence="14">R-45383</strain>
    </source>
</reference>
<dbReference type="FunFam" id="3.40.980.10:FF:000004">
    <property type="entry name" value="Molybdopterin molybdenumtransferase"/>
    <property type="match status" value="1"/>
</dbReference>
<dbReference type="Gene3D" id="2.40.340.10">
    <property type="entry name" value="MoeA, C-terminal, domain IV"/>
    <property type="match status" value="1"/>
</dbReference>
<dbReference type="InterPro" id="IPR036135">
    <property type="entry name" value="MoeA_linker/N_sf"/>
</dbReference>
<comment type="function">
    <text evidence="2 11">Catalyzes the insertion of molybdate into adenylated molybdopterin with the concomitant release of AMP.</text>
</comment>
<evidence type="ECO:0000313" key="14">
    <source>
        <dbReference type="Proteomes" id="UP000077628"/>
    </source>
</evidence>
<accession>A0A177NJM9</accession>
<keyword evidence="9 11" id="KW-0501">Molybdenum cofactor biosynthesis</keyword>
<dbReference type="InterPro" id="IPR005110">
    <property type="entry name" value="MoeA_linker/N"/>
</dbReference>
<keyword evidence="6 11" id="KW-0808">Transferase</keyword>
<dbReference type="Proteomes" id="UP000077628">
    <property type="component" value="Unassembled WGS sequence"/>
</dbReference>
<dbReference type="GO" id="GO:0061599">
    <property type="term" value="F:molybdopterin molybdotransferase activity"/>
    <property type="evidence" value="ECO:0007669"/>
    <property type="project" value="UniProtKB-UniRule"/>
</dbReference>
<comment type="cofactor">
    <cofactor evidence="1 11">
        <name>Mg(2+)</name>
        <dbReference type="ChEBI" id="CHEBI:18420"/>
    </cofactor>
</comment>
<dbReference type="UniPathway" id="UPA00344"/>
<keyword evidence="14" id="KW-1185">Reference proteome</keyword>
<evidence type="ECO:0000256" key="1">
    <source>
        <dbReference type="ARBA" id="ARBA00001946"/>
    </source>
</evidence>
<comment type="catalytic activity">
    <reaction evidence="10">
        <text>adenylyl-molybdopterin + molybdate = Mo-molybdopterin + AMP + H(+)</text>
        <dbReference type="Rhea" id="RHEA:35047"/>
        <dbReference type="ChEBI" id="CHEBI:15378"/>
        <dbReference type="ChEBI" id="CHEBI:36264"/>
        <dbReference type="ChEBI" id="CHEBI:62727"/>
        <dbReference type="ChEBI" id="CHEBI:71302"/>
        <dbReference type="ChEBI" id="CHEBI:456215"/>
        <dbReference type="EC" id="2.10.1.1"/>
    </reaction>
</comment>
<dbReference type="SUPFAM" id="SSF63882">
    <property type="entry name" value="MoeA N-terminal region -like"/>
    <property type="match status" value="1"/>
</dbReference>
<keyword evidence="5 11" id="KW-0500">Molybdenum</keyword>
<evidence type="ECO:0000256" key="7">
    <source>
        <dbReference type="ARBA" id="ARBA00022723"/>
    </source>
</evidence>
<dbReference type="EMBL" id="LUUK01000169">
    <property type="protein sequence ID" value="OAI18326.1"/>
    <property type="molecule type" value="Genomic_DNA"/>
</dbReference>
<dbReference type="Pfam" id="PF03454">
    <property type="entry name" value="MoeA_C"/>
    <property type="match status" value="1"/>
</dbReference>
<evidence type="ECO:0000256" key="5">
    <source>
        <dbReference type="ARBA" id="ARBA00022505"/>
    </source>
</evidence>
<dbReference type="Gene3D" id="3.90.105.10">
    <property type="entry name" value="Molybdopterin biosynthesis moea protein, domain 2"/>
    <property type="match status" value="1"/>
</dbReference>
<gene>
    <name evidence="13" type="ORF">A1355_00175</name>
</gene>
<dbReference type="SUPFAM" id="SSF63867">
    <property type="entry name" value="MoeA C-terminal domain-like"/>
    <property type="match status" value="1"/>
</dbReference>
<keyword evidence="8 11" id="KW-0460">Magnesium</keyword>
<name>A0A177NJM9_9GAMM</name>
<dbReference type="SMART" id="SM00852">
    <property type="entry name" value="MoCF_biosynth"/>
    <property type="match status" value="1"/>
</dbReference>
<dbReference type="InterPro" id="IPR036425">
    <property type="entry name" value="MoaB/Mog-like_dom_sf"/>
</dbReference>
<evidence type="ECO:0000256" key="11">
    <source>
        <dbReference type="RuleBase" id="RU365090"/>
    </source>
</evidence>
<dbReference type="RefSeq" id="WP_064028643.1">
    <property type="nucleotide sequence ID" value="NZ_LUUK01000169.1"/>
</dbReference>
<evidence type="ECO:0000256" key="3">
    <source>
        <dbReference type="ARBA" id="ARBA00005046"/>
    </source>
</evidence>
<dbReference type="GO" id="GO:0006777">
    <property type="term" value="P:Mo-molybdopterin cofactor biosynthetic process"/>
    <property type="evidence" value="ECO:0007669"/>
    <property type="project" value="UniProtKB-UniRule"/>
</dbReference>
<sequence>MTNLCYPSHKPLLSAEQALERIASAIIPLSETETVALSDALGRVIAKSPQAPQDIPPQANAAMDGYGLNSAQILPSQTFRLRVVGTAWAGQPFVGELTDGECVRIFTGAVVPDGVDSVVQQEQVDRDGEFALFGADCPAGRNVRAIGSDVHRGDTLISAPKKLTASDLALLAGAGIADIRARRRLNIGFFSTGDELTPLGEPLGHGKIYDSNRYLLSGLLADANHRVVDLGIVRDDPALLEQTLLDAADRFDVVLSTGGASVGDADYVQETLAKCGQVEFWKLAIKPGKPLAFGKIGASWFFGLPGNPAAVLVTFRKFVAPALRQLAGEPAAGPLQLLARCDSRLKKSAGRQEYQRGIVSQIAPGQYAVKLAGGQESHQLTVASHANCFIVLDADCAGVKPGESVIVEPFSTNLPPL</sequence>
<evidence type="ECO:0000256" key="9">
    <source>
        <dbReference type="ARBA" id="ARBA00023150"/>
    </source>
</evidence>
<dbReference type="InterPro" id="IPR008284">
    <property type="entry name" value="MoCF_biosynth_CS"/>
</dbReference>
<dbReference type="GO" id="GO:0046872">
    <property type="term" value="F:metal ion binding"/>
    <property type="evidence" value="ECO:0007669"/>
    <property type="project" value="UniProtKB-UniRule"/>
</dbReference>
<dbReference type="PANTHER" id="PTHR10192">
    <property type="entry name" value="MOLYBDOPTERIN BIOSYNTHESIS PROTEIN"/>
    <property type="match status" value="1"/>
</dbReference>
<organism evidence="13 14">
    <name type="scientific">Methylomonas koyamae</name>
    <dbReference type="NCBI Taxonomy" id="702114"/>
    <lineage>
        <taxon>Bacteria</taxon>
        <taxon>Pseudomonadati</taxon>
        <taxon>Pseudomonadota</taxon>
        <taxon>Gammaproteobacteria</taxon>
        <taxon>Methylococcales</taxon>
        <taxon>Methylococcaceae</taxon>
        <taxon>Methylomonas</taxon>
    </lineage>
</organism>
<dbReference type="Pfam" id="PF03453">
    <property type="entry name" value="MoeA_N"/>
    <property type="match status" value="1"/>
</dbReference>
<dbReference type="InterPro" id="IPR036688">
    <property type="entry name" value="MoeA_C_domain_IV_sf"/>
</dbReference>
<dbReference type="EC" id="2.10.1.1" evidence="11"/>
<proteinExistence type="inferred from homology"/>
<evidence type="ECO:0000256" key="8">
    <source>
        <dbReference type="ARBA" id="ARBA00022842"/>
    </source>
</evidence>
<keyword evidence="7 11" id="KW-0479">Metal-binding</keyword>
<dbReference type="InterPro" id="IPR005111">
    <property type="entry name" value="MoeA_C_domain_IV"/>
</dbReference>
<comment type="similarity">
    <text evidence="4 11">Belongs to the MoeA family.</text>
</comment>
<dbReference type="AlphaFoldDB" id="A0A177NJM9"/>
<dbReference type="NCBIfam" id="TIGR00177">
    <property type="entry name" value="molyb_syn"/>
    <property type="match status" value="1"/>
</dbReference>
<evidence type="ECO:0000256" key="4">
    <source>
        <dbReference type="ARBA" id="ARBA00010763"/>
    </source>
</evidence>
<evidence type="ECO:0000259" key="12">
    <source>
        <dbReference type="SMART" id="SM00852"/>
    </source>
</evidence>
<evidence type="ECO:0000256" key="6">
    <source>
        <dbReference type="ARBA" id="ARBA00022679"/>
    </source>
</evidence>
<protein>
    <recommendedName>
        <fullName evidence="11">Molybdopterin molybdenumtransferase</fullName>
        <ecNumber evidence="11">2.10.1.1</ecNumber>
    </recommendedName>
</protein>
<dbReference type="PANTHER" id="PTHR10192:SF5">
    <property type="entry name" value="GEPHYRIN"/>
    <property type="match status" value="1"/>
</dbReference>
<evidence type="ECO:0000256" key="2">
    <source>
        <dbReference type="ARBA" id="ARBA00002901"/>
    </source>
</evidence>